<reference evidence="4 5" key="1">
    <citation type="submission" date="2016-10" db="EMBL/GenBank/DDBJ databases">
        <authorList>
            <person name="de Groot N.N."/>
        </authorList>
    </citation>
    <scope>NUCLEOTIDE SEQUENCE [LARGE SCALE GENOMIC DNA]</scope>
    <source>
        <strain evidence="4 5">DSM 21633</strain>
    </source>
</reference>
<dbReference type="PANTHER" id="PTHR43046:SF14">
    <property type="entry name" value="MUTT_NUDIX FAMILY PROTEIN"/>
    <property type="match status" value="1"/>
</dbReference>
<dbReference type="Pfam" id="PF00293">
    <property type="entry name" value="NUDIX"/>
    <property type="match status" value="1"/>
</dbReference>
<evidence type="ECO:0000256" key="2">
    <source>
        <dbReference type="ARBA" id="ARBA00022801"/>
    </source>
</evidence>
<dbReference type="InterPro" id="IPR000086">
    <property type="entry name" value="NUDIX_hydrolase_dom"/>
</dbReference>
<dbReference type="PRINTS" id="PR00502">
    <property type="entry name" value="NUDIXFAMILY"/>
</dbReference>
<accession>A0A1H9EDT8</accession>
<proteinExistence type="predicted"/>
<dbReference type="Proteomes" id="UP000199427">
    <property type="component" value="Unassembled WGS sequence"/>
</dbReference>
<feature type="domain" description="Nudix hydrolase" evidence="3">
    <location>
        <begin position="1"/>
        <end position="123"/>
    </location>
</feature>
<dbReference type="EMBL" id="FOES01000009">
    <property type="protein sequence ID" value="SEQ23809.1"/>
    <property type="molecule type" value="Genomic_DNA"/>
</dbReference>
<dbReference type="AlphaFoldDB" id="A0A1H9EDT8"/>
<dbReference type="InterPro" id="IPR020476">
    <property type="entry name" value="Nudix_hydrolase"/>
</dbReference>
<dbReference type="InterPro" id="IPR015797">
    <property type="entry name" value="NUDIX_hydrolase-like_dom_sf"/>
</dbReference>
<dbReference type="GO" id="GO:0016787">
    <property type="term" value="F:hydrolase activity"/>
    <property type="evidence" value="ECO:0007669"/>
    <property type="project" value="UniProtKB-KW"/>
</dbReference>
<name>A0A1H9EDT8_9BACI</name>
<dbReference type="SUPFAM" id="SSF55811">
    <property type="entry name" value="Nudix"/>
    <property type="match status" value="1"/>
</dbReference>
<protein>
    <submittedName>
        <fullName evidence="4">8-oxo-dGTP diphosphatase</fullName>
    </submittedName>
</protein>
<dbReference type="PROSITE" id="PS51462">
    <property type="entry name" value="NUDIX"/>
    <property type="match status" value="1"/>
</dbReference>
<comment type="cofactor">
    <cofactor evidence="1">
        <name>Mg(2+)</name>
        <dbReference type="ChEBI" id="CHEBI:18420"/>
    </cofactor>
</comment>
<gene>
    <name evidence="4" type="ORF">SAMN05216362_10936</name>
</gene>
<dbReference type="RefSeq" id="WP_091773180.1">
    <property type="nucleotide sequence ID" value="NZ_FOES01000009.1"/>
</dbReference>
<evidence type="ECO:0000256" key="1">
    <source>
        <dbReference type="ARBA" id="ARBA00001946"/>
    </source>
</evidence>
<organism evidence="4 5">
    <name type="scientific">Piscibacillus halophilus</name>
    <dbReference type="NCBI Taxonomy" id="571933"/>
    <lineage>
        <taxon>Bacteria</taxon>
        <taxon>Bacillati</taxon>
        <taxon>Bacillota</taxon>
        <taxon>Bacilli</taxon>
        <taxon>Bacillales</taxon>
        <taxon>Bacillaceae</taxon>
        <taxon>Piscibacillus</taxon>
    </lineage>
</organism>
<dbReference type="CDD" id="cd18875">
    <property type="entry name" value="NUDIX_Hydrolase"/>
    <property type="match status" value="1"/>
</dbReference>
<dbReference type="Gene3D" id="3.90.79.10">
    <property type="entry name" value="Nucleoside Triphosphate Pyrophosphohydrolase"/>
    <property type="match status" value="1"/>
</dbReference>
<keyword evidence="2" id="KW-0378">Hydrolase</keyword>
<dbReference type="OrthoDB" id="9800186at2"/>
<evidence type="ECO:0000313" key="4">
    <source>
        <dbReference type="EMBL" id="SEQ23809.1"/>
    </source>
</evidence>
<keyword evidence="5" id="KW-1185">Reference proteome</keyword>
<dbReference type="STRING" id="571933.SAMN05216362_10936"/>
<dbReference type="PANTHER" id="PTHR43046">
    <property type="entry name" value="GDP-MANNOSE MANNOSYL HYDROLASE"/>
    <property type="match status" value="1"/>
</dbReference>
<sequence>MQRITNAVYIQNGKVLMLKKPRRNWYAAPGGKMEPGESIYQAVIREYKEETGLSLLKPKLSSVFTFVMEDESEWMMFTYYCHQAEGEVLSNTPEGILEWVSVNQVLDLPMAEGDRTIIEHALHPSEFVLTGTFYYTYDFQLQKKIVDDRESSFI</sequence>
<evidence type="ECO:0000313" key="5">
    <source>
        <dbReference type="Proteomes" id="UP000199427"/>
    </source>
</evidence>
<evidence type="ECO:0000259" key="3">
    <source>
        <dbReference type="PROSITE" id="PS51462"/>
    </source>
</evidence>